<evidence type="ECO:0000259" key="4">
    <source>
        <dbReference type="Pfam" id="PF01743"/>
    </source>
</evidence>
<feature type="region of interest" description="Disordered" evidence="3">
    <location>
        <begin position="1068"/>
        <end position="1087"/>
    </location>
</feature>
<evidence type="ECO:0000313" key="8">
    <source>
        <dbReference type="Proteomes" id="UP000693970"/>
    </source>
</evidence>
<evidence type="ECO:0000259" key="5">
    <source>
        <dbReference type="Pfam" id="PF04063"/>
    </source>
</evidence>
<feature type="domain" description="Protein HGH1 C-terminal" evidence="6">
    <location>
        <begin position="1017"/>
        <end position="1071"/>
    </location>
</feature>
<evidence type="ECO:0000259" key="6">
    <source>
        <dbReference type="Pfam" id="PF04064"/>
    </source>
</evidence>
<accession>A0A9K3PT02</accession>
<dbReference type="Proteomes" id="UP000693970">
    <property type="component" value="Unassembled WGS sequence"/>
</dbReference>
<reference evidence="7" key="1">
    <citation type="journal article" date="2021" name="Sci. Rep.">
        <title>Diploid genomic architecture of Nitzschia inconspicua, an elite biomass production diatom.</title>
        <authorList>
            <person name="Oliver A."/>
            <person name="Podell S."/>
            <person name="Pinowska A."/>
            <person name="Traller J.C."/>
            <person name="Smith S.R."/>
            <person name="McClure R."/>
            <person name="Beliaev A."/>
            <person name="Bohutskyi P."/>
            <person name="Hill E.A."/>
            <person name="Rabines A."/>
            <person name="Zheng H."/>
            <person name="Allen L.Z."/>
            <person name="Kuo A."/>
            <person name="Grigoriev I.V."/>
            <person name="Allen A.E."/>
            <person name="Hazlebeck D."/>
            <person name="Allen E.E."/>
        </authorList>
    </citation>
    <scope>NUCLEOTIDE SEQUENCE</scope>
    <source>
        <strain evidence="7">Hildebrandi</strain>
    </source>
</reference>
<dbReference type="Pfam" id="PF01743">
    <property type="entry name" value="PolyA_pol"/>
    <property type="match status" value="1"/>
</dbReference>
<dbReference type="InterPro" id="IPR002646">
    <property type="entry name" value="PolA_pol_head_dom"/>
</dbReference>
<name>A0A9K3PT02_9STRA</name>
<feature type="domain" description="Poly A polymerase head" evidence="4">
    <location>
        <begin position="1202"/>
        <end position="1347"/>
    </location>
</feature>
<feature type="compositionally biased region" description="Low complexity" evidence="3">
    <location>
        <begin position="1"/>
        <end position="12"/>
    </location>
</feature>
<feature type="domain" description="Protein HGH1 N-terminal" evidence="5">
    <location>
        <begin position="776"/>
        <end position="1011"/>
    </location>
</feature>
<organism evidence="7 8">
    <name type="scientific">Nitzschia inconspicua</name>
    <dbReference type="NCBI Taxonomy" id="303405"/>
    <lineage>
        <taxon>Eukaryota</taxon>
        <taxon>Sar</taxon>
        <taxon>Stramenopiles</taxon>
        <taxon>Ochrophyta</taxon>
        <taxon>Bacillariophyta</taxon>
        <taxon>Bacillariophyceae</taxon>
        <taxon>Bacillariophycidae</taxon>
        <taxon>Bacillariales</taxon>
        <taxon>Bacillariaceae</taxon>
        <taxon>Nitzschia</taxon>
    </lineage>
</organism>
<dbReference type="Pfam" id="PF04064">
    <property type="entry name" value="DUF384"/>
    <property type="match status" value="1"/>
</dbReference>
<evidence type="ECO:0000256" key="1">
    <source>
        <dbReference type="ARBA" id="ARBA00022884"/>
    </source>
</evidence>
<feature type="compositionally biased region" description="Basic residues" evidence="3">
    <location>
        <begin position="13"/>
        <end position="26"/>
    </location>
</feature>
<evidence type="ECO:0000256" key="3">
    <source>
        <dbReference type="SAM" id="MobiDB-lite"/>
    </source>
</evidence>
<protein>
    <submittedName>
        <fullName evidence="7">tRNA nucleotidyltransferase/CCA-adding enzyme</fullName>
    </submittedName>
</protein>
<dbReference type="Pfam" id="PF04063">
    <property type="entry name" value="DUF383"/>
    <property type="match status" value="1"/>
</dbReference>
<dbReference type="PANTHER" id="PTHR13734:SF5">
    <property type="entry name" value="CCA TRNA NUCLEOTIDYLTRANSFERASE, MITOCHONDRIAL"/>
    <property type="match status" value="1"/>
</dbReference>
<feature type="region of interest" description="Disordered" evidence="3">
    <location>
        <begin position="1"/>
        <end position="86"/>
    </location>
</feature>
<feature type="compositionally biased region" description="Polar residues" evidence="3">
    <location>
        <begin position="38"/>
        <end position="49"/>
    </location>
</feature>
<dbReference type="OrthoDB" id="445712at2759"/>
<dbReference type="InterPro" id="IPR007205">
    <property type="entry name" value="Protein_HGH1_N"/>
</dbReference>
<comment type="similarity">
    <text evidence="2">Belongs to the tRNA nucleotidyltransferase/poly(A) polymerase family.</text>
</comment>
<keyword evidence="2" id="KW-0808">Transferase</keyword>
<dbReference type="InterPro" id="IPR007206">
    <property type="entry name" value="Protein_HGH1_C"/>
</dbReference>
<dbReference type="PANTHER" id="PTHR13734">
    <property type="entry name" value="TRNA-NUCLEOTIDYLTRANSFERASE"/>
    <property type="match status" value="1"/>
</dbReference>
<dbReference type="GO" id="GO:0003723">
    <property type="term" value="F:RNA binding"/>
    <property type="evidence" value="ECO:0007669"/>
    <property type="project" value="UniProtKB-KW"/>
</dbReference>
<evidence type="ECO:0000313" key="7">
    <source>
        <dbReference type="EMBL" id="KAG7358705.1"/>
    </source>
</evidence>
<reference evidence="7" key="2">
    <citation type="submission" date="2021-04" db="EMBL/GenBank/DDBJ databases">
        <authorList>
            <person name="Podell S."/>
        </authorList>
    </citation>
    <scope>NUCLEOTIDE SEQUENCE</scope>
    <source>
        <strain evidence="7">Hildebrandi</strain>
    </source>
</reference>
<dbReference type="EMBL" id="JAGRRH010000014">
    <property type="protein sequence ID" value="KAG7358705.1"/>
    <property type="molecule type" value="Genomic_DNA"/>
</dbReference>
<sequence length="1721" mass="193793">MSQRLRSSSPSTPRRRGGISKRKQRPSLKPPNRLSWPASLSSQEDNSIGTVEKSRLSSSRTNDDSKPNIGKRARFSSSSSSSNNINNIHVATNTTDNTIWVEKYAPAFSADLCVAPKKVTEIRAWIQDCLDRKNTRDKNRNKKKLLVLVGSPGIGKSTCIRVLANEMKFDVQSWKESFQPRSHETHPNNLLALEQSSALDSFEEFLQSSGTGFSSLDLCTTIESDKSYVETGETLILLEDLPNLHGPEAEFKFRTILSRHLQRSLVPTVLIFSDVSEGKHNPEDLERIIDPNDLYDNDKTTILQIHAVTKPKMKKVLTTIGREENFSLDANFVEELHSQSRGDLRHAIMTLQLHAVSGSSRTTSSVASLRHGNSERDTKLSTFHSLGKLLYAKRTIEDGRDRLAFDPDMILERSDMGLEGSLRFLESHSLDFFSDITDISNAYKYFSDSVELLDTGTTRYGDARERQHDLSVAFPYACAAAVAGRSVANTNLHPAPNKFRQFSRPKVFDVLQNRKQNQVLVEQLSRRLSNCRMSLSSGISDPDTFVTEILPFVRGIFPEEVDPVVHNLYSVAAERNKYRRDIKNDFATEKEEANLKQQAEILGASTMTDTTSATAANNTDTVTSNTTTNQDQVSIYRDLLTFLQSPQRADLRLEATKAVLQCSPDRDQSLALIDHGVLKALLKVISMGGGVAANRIGNTSRKFDNTHSMIVQASINALQTLLFWTSSVQEMTNMVVDRLLECQTVPRLVELILGFPACSSNSEVQSVLSKESKQIINFSLGILANLSRTEQGALELVGTTLPEEAVYNNRKESDNAEHSQNDASMDTTHIKPTMELLLDRFVKTTPTSVADEELKEAMATTLEAPASSTSQNEWDTLWYPFDPYQHFAAILMNSTQVKAGRQFVMRIPRSAASNAEGVSVLQRLLPQMAPPASFNAITNPFRRRGISGMIRNCCLEKESAWWLLNICKIITPLLLPLAGPEELELEDKRGIDPDLWMRGPDQQRDIDVSTRLHCVEAILLLCATGRANRNTLRTAKTYVILKHCDMVEESEEVSDRINECVQYLRRDEEGTAEGSSDQLAENGGLEREKCLDASSSTRIEELDVEDEIMQATSDTASSSVIRDYSMAPALPVSDPDKVRPIQRKVKIVGTQQQRKRNNFQDRAFEIELDDEERQLFSALQEVARELEDGLIEGYSKKKVQVRVAGGWVRDKILGLQTHDVDIALDTCTGVEFATIMKQHVESSAKQQSNDAQSKKLCGKIGVIAANPAQSKHLETATMRIFGIEVDFSNLRHETYAEDSRIPETVTGTALEDAYRRDFTMNSLYYNLSTQSIEDWTRRGLQDLLDTKVVQTPLEAYQTFHDDPLRVLRAIRFAVRYHMRLSEDLMQACQHPQIHNELHRKVSRERVGKELEGMLSGKHANPIKAMDLICSLKLAGGVFCLPDPEVNVLGSIAQDHLEDVPYRGEDEQQLAHLREHAWEEARECMKILPLVLNALKVQPDGSLNLESMEVDEAGANMTPVDTRLVYLSVILLPYRRLQYIFKNKTKNVVEYMMRDGIKFKNKDVLAMTSLTEGMDEMMQLLQRTPDTSPTSRLQAGLFLRSTKDMWVTTLVAATVAQMRKRQSIQVSWCRRAKDWYDAIVKDMDLDNCWSRKPLLNGKDLIQLLGLEKGPAVGVYTEEQSRWRLMNPKGSLDELTCHLKDFQKAREFEENQAAQHISKKMHL</sequence>
<dbReference type="GO" id="GO:0052929">
    <property type="term" value="F:ATP:3'-cytidine-cytidine-tRNA adenylyltransferase activity"/>
    <property type="evidence" value="ECO:0007669"/>
    <property type="project" value="TreeGrafter"/>
</dbReference>
<dbReference type="Pfam" id="PF03215">
    <property type="entry name" value="Rad17"/>
    <property type="match status" value="1"/>
</dbReference>
<keyword evidence="8" id="KW-1185">Reference proteome</keyword>
<evidence type="ECO:0000256" key="2">
    <source>
        <dbReference type="RuleBase" id="RU003953"/>
    </source>
</evidence>
<dbReference type="GO" id="GO:0052927">
    <property type="term" value="F:CC tRNA cytidylyltransferase activity"/>
    <property type="evidence" value="ECO:0007669"/>
    <property type="project" value="TreeGrafter"/>
</dbReference>
<gene>
    <name evidence="7" type="ORF">IV203_015294</name>
</gene>
<dbReference type="CDD" id="cd05398">
    <property type="entry name" value="NT_ClassII-CCAase"/>
    <property type="match status" value="1"/>
</dbReference>
<feature type="compositionally biased region" description="Low complexity" evidence="3">
    <location>
        <begin position="76"/>
        <end position="86"/>
    </location>
</feature>
<keyword evidence="1 2" id="KW-0694">RNA-binding</keyword>
<dbReference type="GO" id="GO:0001680">
    <property type="term" value="P:tRNA 3'-terminal CCA addition"/>
    <property type="evidence" value="ECO:0007669"/>
    <property type="project" value="TreeGrafter"/>
</dbReference>
<proteinExistence type="inferred from homology"/>
<comment type="caution">
    <text evidence="7">The sequence shown here is derived from an EMBL/GenBank/DDBJ whole genome shotgun (WGS) entry which is preliminary data.</text>
</comment>